<evidence type="ECO:0000256" key="1">
    <source>
        <dbReference type="ARBA" id="ARBA00004141"/>
    </source>
</evidence>
<name>A0AA88YHA9_PINIB</name>
<evidence type="ECO:0000259" key="6">
    <source>
        <dbReference type="Pfam" id="PF02931"/>
    </source>
</evidence>
<dbReference type="InterPro" id="IPR038050">
    <property type="entry name" value="Neuro_actylchol_rec"/>
</dbReference>
<dbReference type="GO" id="GO:0016020">
    <property type="term" value="C:membrane"/>
    <property type="evidence" value="ECO:0007669"/>
    <property type="project" value="UniProtKB-SubCell"/>
</dbReference>
<keyword evidence="4 5" id="KW-0472">Membrane</keyword>
<proteinExistence type="inferred from homology"/>
<dbReference type="FunFam" id="1.20.58.390:FF:000043">
    <property type="entry name" value="AcetylCholine Receptor"/>
    <property type="match status" value="1"/>
</dbReference>
<evidence type="ECO:0000313" key="9">
    <source>
        <dbReference type="Proteomes" id="UP001186944"/>
    </source>
</evidence>
<evidence type="ECO:0000256" key="4">
    <source>
        <dbReference type="ARBA" id="ARBA00023136"/>
    </source>
</evidence>
<feature type="transmembrane region" description="Helical" evidence="5">
    <location>
        <begin position="455"/>
        <end position="474"/>
    </location>
</feature>
<dbReference type="GO" id="GO:0005230">
    <property type="term" value="F:extracellular ligand-gated monoatomic ion channel activity"/>
    <property type="evidence" value="ECO:0007669"/>
    <property type="project" value="InterPro"/>
</dbReference>
<keyword evidence="2 5" id="KW-0812">Transmembrane</keyword>
<comment type="subcellular location">
    <subcellularLocation>
        <location evidence="1">Membrane</location>
        <topology evidence="1">Multi-pass membrane protein</topology>
    </subcellularLocation>
</comment>
<dbReference type="Gene3D" id="1.20.58.390">
    <property type="entry name" value="Neurotransmitter-gated ion-channel transmembrane domain"/>
    <property type="match status" value="1"/>
</dbReference>
<keyword evidence="9" id="KW-1185">Reference proteome</keyword>
<dbReference type="PRINTS" id="PR00252">
    <property type="entry name" value="NRIONCHANNEL"/>
</dbReference>
<dbReference type="CDD" id="cd18997">
    <property type="entry name" value="LGIC_ECD_nAChR"/>
    <property type="match status" value="1"/>
</dbReference>
<dbReference type="Pfam" id="PF02931">
    <property type="entry name" value="Neur_chan_LBD"/>
    <property type="match status" value="1"/>
</dbReference>
<keyword evidence="3 5" id="KW-1133">Transmembrane helix</keyword>
<dbReference type="InterPro" id="IPR018000">
    <property type="entry name" value="Neurotransmitter_ion_chnl_CS"/>
</dbReference>
<evidence type="ECO:0000259" key="7">
    <source>
        <dbReference type="Pfam" id="PF02932"/>
    </source>
</evidence>
<keyword evidence="5" id="KW-0406">Ion transport</keyword>
<dbReference type="SUPFAM" id="SSF90112">
    <property type="entry name" value="Neurotransmitter-gated ion-channel transmembrane pore"/>
    <property type="match status" value="1"/>
</dbReference>
<protein>
    <submittedName>
        <fullName evidence="8">Uncharacterized protein</fullName>
    </submittedName>
</protein>
<dbReference type="Pfam" id="PF02932">
    <property type="entry name" value="Neur_chan_memb"/>
    <property type="match status" value="1"/>
</dbReference>
<dbReference type="FunFam" id="2.70.170.10:FF:000030">
    <property type="entry name" value="AcetylCholine Receptor"/>
    <property type="match status" value="1"/>
</dbReference>
<evidence type="ECO:0000256" key="5">
    <source>
        <dbReference type="RuleBase" id="RU000687"/>
    </source>
</evidence>
<dbReference type="Proteomes" id="UP001186944">
    <property type="component" value="Unassembled WGS sequence"/>
</dbReference>
<dbReference type="InterPro" id="IPR036719">
    <property type="entry name" value="Neuro-gated_channel_TM_sf"/>
</dbReference>
<dbReference type="InterPro" id="IPR006029">
    <property type="entry name" value="Neurotrans-gated_channel_TM"/>
</dbReference>
<dbReference type="InterPro" id="IPR006201">
    <property type="entry name" value="Neur_channel"/>
</dbReference>
<dbReference type="InterPro" id="IPR036734">
    <property type="entry name" value="Neur_chan_lig-bd_sf"/>
</dbReference>
<feature type="domain" description="Neurotransmitter-gated ion-channel ligand-binding" evidence="6">
    <location>
        <begin position="40"/>
        <end position="244"/>
    </location>
</feature>
<dbReference type="Gene3D" id="2.70.170.10">
    <property type="entry name" value="Neurotransmitter-gated ion-channel ligand-binding domain"/>
    <property type="match status" value="1"/>
</dbReference>
<keyword evidence="5" id="KW-0813">Transport</keyword>
<dbReference type="SUPFAM" id="SSF63712">
    <property type="entry name" value="Nicotinic receptor ligand binding domain-like"/>
    <property type="match status" value="1"/>
</dbReference>
<evidence type="ECO:0000256" key="3">
    <source>
        <dbReference type="ARBA" id="ARBA00022989"/>
    </source>
</evidence>
<feature type="transmembrane region" description="Helical" evidence="5">
    <location>
        <begin position="248"/>
        <end position="272"/>
    </location>
</feature>
<sequence length="482" mass="56002">MAEHFHIWRKTTYLYFWILVILSIKGRTVTLSTQNRALGLYERLFHNEYQAAIIPLCSDVDKVKVRVDMALRELVELHEKHQLIRLKIWMRLKWNDCTLRWNSTEFNGIESITMPYGNVWIPDITLYEGSSDEANMPGKDEYYARVDSDGTVTYNFPSIITASCQIDVTFFPYDRQNCSLTFGSWIHDGNLIDLELVNPYADTEKFVHHNEWNLEFVPAFKHVLYYNCCPEPYPDVTYYVSLSRFPKFYLLTVFVPCVIISILSILGFVLPPVSGDKISLQITVLLSIVVFLLLVQDKLPSSSDTFPHLGVFFMTAMCLTSLSCVMSGIIMYIYYRDITGRKIPVCIRVFFLKYMRRILCVKLKPGSGSMYEMENDVIVKNIQTLDGKQLQNGDCTKLHRGRHSIKRESVVITSKHDIPSFHEPEAESGPKHAGNSIKHYVTNEWELLAYVLDRLFMIVYILLTSINVFSYLFIMRNELHRF</sequence>
<dbReference type="PROSITE" id="PS00236">
    <property type="entry name" value="NEUROTR_ION_CHANNEL"/>
    <property type="match status" value="1"/>
</dbReference>
<feature type="domain" description="Neurotransmitter-gated ion-channel transmembrane" evidence="7">
    <location>
        <begin position="254"/>
        <end position="466"/>
    </location>
</feature>
<dbReference type="EMBL" id="VSWD01000004">
    <property type="protein sequence ID" value="KAK3104882.1"/>
    <property type="molecule type" value="Genomic_DNA"/>
</dbReference>
<feature type="transmembrane region" description="Helical" evidence="5">
    <location>
        <begin position="307"/>
        <end position="335"/>
    </location>
</feature>
<reference evidence="8" key="1">
    <citation type="submission" date="2019-08" db="EMBL/GenBank/DDBJ databases">
        <title>The improved chromosome-level genome for the pearl oyster Pinctada fucata martensii using PacBio sequencing and Hi-C.</title>
        <authorList>
            <person name="Zheng Z."/>
        </authorList>
    </citation>
    <scope>NUCLEOTIDE SEQUENCE</scope>
    <source>
        <strain evidence="8">ZZ-2019</strain>
        <tissue evidence="8">Adductor muscle</tissue>
    </source>
</reference>
<dbReference type="GO" id="GO:0004888">
    <property type="term" value="F:transmembrane signaling receptor activity"/>
    <property type="evidence" value="ECO:0007669"/>
    <property type="project" value="InterPro"/>
</dbReference>
<comment type="caution">
    <text evidence="8">The sequence shown here is derived from an EMBL/GenBank/DDBJ whole genome shotgun (WGS) entry which is preliminary data.</text>
</comment>
<dbReference type="InterPro" id="IPR006202">
    <property type="entry name" value="Neur_chan_lig-bd"/>
</dbReference>
<organism evidence="8 9">
    <name type="scientific">Pinctada imbricata</name>
    <name type="common">Atlantic pearl-oyster</name>
    <name type="synonym">Pinctada martensii</name>
    <dbReference type="NCBI Taxonomy" id="66713"/>
    <lineage>
        <taxon>Eukaryota</taxon>
        <taxon>Metazoa</taxon>
        <taxon>Spiralia</taxon>
        <taxon>Lophotrochozoa</taxon>
        <taxon>Mollusca</taxon>
        <taxon>Bivalvia</taxon>
        <taxon>Autobranchia</taxon>
        <taxon>Pteriomorphia</taxon>
        <taxon>Pterioida</taxon>
        <taxon>Pterioidea</taxon>
        <taxon>Pteriidae</taxon>
        <taxon>Pinctada</taxon>
    </lineage>
</organism>
<feature type="transmembrane region" description="Helical" evidence="5">
    <location>
        <begin position="278"/>
        <end position="295"/>
    </location>
</feature>
<keyword evidence="5" id="KW-0407">Ion channel</keyword>
<evidence type="ECO:0000313" key="8">
    <source>
        <dbReference type="EMBL" id="KAK3104882.1"/>
    </source>
</evidence>
<evidence type="ECO:0000256" key="2">
    <source>
        <dbReference type="ARBA" id="ARBA00022692"/>
    </source>
</evidence>
<gene>
    <name evidence="8" type="ORF">FSP39_012316</name>
</gene>
<dbReference type="AlphaFoldDB" id="A0AA88YHA9"/>
<accession>A0AA88YHA9</accession>
<dbReference type="PANTHER" id="PTHR18945">
    <property type="entry name" value="NEUROTRANSMITTER GATED ION CHANNEL"/>
    <property type="match status" value="1"/>
</dbReference>
<dbReference type="CDD" id="cd19051">
    <property type="entry name" value="LGIC_TM_cation"/>
    <property type="match status" value="1"/>
</dbReference>
<comment type="similarity">
    <text evidence="5">Belongs to the ligand-gated ion channel (TC 1.A.9) family.</text>
</comment>
<feature type="transmembrane region" description="Helical" evidence="5">
    <location>
        <begin position="12"/>
        <end position="30"/>
    </location>
</feature>